<dbReference type="SMART" id="SM00487">
    <property type="entry name" value="DEXDc"/>
    <property type="match status" value="1"/>
</dbReference>
<accession>A0AAW4I056</accession>
<dbReference type="GO" id="GO:0003677">
    <property type="term" value="F:DNA binding"/>
    <property type="evidence" value="ECO:0007669"/>
    <property type="project" value="InterPro"/>
</dbReference>
<sequence length="1022" mass="120194">MTKAIWEKKSLLSPHLRDYQIKAIEKGIDYIKSDCLDQALIKMATGTGKTIIIGVLACFVRGINNVLIVSPSEAIRDQLFKEIKVDLWSKLGVEVDIEKSINKLFPRNVHNLADKQEKKVFVTTIQALTKIKNEKKEEYVYAYEKLKNQIDLILFDEGHKEPAPTWSQVIRDFKQKTILFSATPVRNDHQLFNISKDYFYNYSLHQATEEGRVRKIQFKIIDQDESNREAKIKGFINEVIKLREKYIKENNFEPKVIIRFASFDDIKLAHYFLKTNEENVIAIHEKFKETKGDSTLYQNVPQSENNAIYWLHQNKLVEGIDNSEFAILGIYQSFDNERSLVQQIGRIIRTDEKDSSKKGWVIVHSEDKSSKKKWENFYGIEKNDSSMNELPNVDFKKLLDDLLTIQPHYIYEAKKFLRKFNYEISYNFEDAFQKYKLPLKTNILSYNGEDDEESTFKTILQNIFQEKQLTNEIIIHSHINPDQRMALLVYSKYSNSPILHDESFIEVKLGLCFFWIFNNCIFFYDTNNKVAATILEISNPLNYSTLHELFDQNSEFTALTLRNGVISRNNIHRQVINGRNMKEIAPNITDKYNFCTNVIGKIVEDGKKRSRYVGFSNSRVSDNSTYVLFEDYLKWIKNISETINEKQNYQKEFFDRFAPIIDKPENPTPIRILLDLTELEDYIVNASGEKVEIENTFYKVENNQFDLIIDNQPVTILVEYTKNKYNLKFMDSIYNKYKFNTEITTGDYTIKENMNLLQFLNRYQHFQVITQDIKHVYYKKTFYKCEIPSEDKRLTKIFDEYCLIHDKKINSEKGDLETVRAEWSEDSLFYLVSSLGKDIDESNKESYLRRNLKKMDYLLCTDLEKEIADFIGVNLSENQVYFIHCKAKDAKYSASAFQDVCGQIMKNLDYAHPLSERKPKDLAKWNQDWVKQKVKRSRIIKGNITSEQIWDKVKEIQRDPDSVTNVWALTGKMFSLDTYLKQKKEGVKQYPEIIQIDYLLMNTWTAVQSIGAKFKVIFDKKA</sequence>
<dbReference type="GO" id="GO:0016787">
    <property type="term" value="F:hydrolase activity"/>
    <property type="evidence" value="ECO:0007669"/>
    <property type="project" value="InterPro"/>
</dbReference>
<dbReference type="InterPro" id="IPR006935">
    <property type="entry name" value="Helicase/UvrB_N"/>
</dbReference>
<keyword evidence="2" id="KW-0067">ATP-binding</keyword>
<evidence type="ECO:0000313" key="2">
    <source>
        <dbReference type="EMBL" id="MBN9901381.1"/>
    </source>
</evidence>
<protein>
    <submittedName>
        <fullName evidence="2">DEAD/DEAH box helicase</fullName>
    </submittedName>
</protein>
<dbReference type="RefSeq" id="WP_098442164.1">
    <property type="nucleotide sequence ID" value="NZ_JAWUAH010000016.1"/>
</dbReference>
<organism evidence="2 3">
    <name type="scientific">Bacillus thuringiensis</name>
    <dbReference type="NCBI Taxonomy" id="1428"/>
    <lineage>
        <taxon>Bacteria</taxon>
        <taxon>Bacillati</taxon>
        <taxon>Bacillota</taxon>
        <taxon>Bacilli</taxon>
        <taxon>Bacillales</taxon>
        <taxon>Bacillaceae</taxon>
        <taxon>Bacillus</taxon>
        <taxon>Bacillus cereus group</taxon>
    </lineage>
</organism>
<dbReference type="Pfam" id="PF04851">
    <property type="entry name" value="ResIII"/>
    <property type="match status" value="1"/>
</dbReference>
<reference evidence="2" key="1">
    <citation type="submission" date="2019-07" db="EMBL/GenBank/DDBJ databases">
        <authorList>
            <person name="Lazarte J.N."/>
            <person name="Poliero A."/>
            <person name="Beron C."/>
        </authorList>
    </citation>
    <scope>NUCLEOTIDE SEQUENCE</scope>
    <source>
        <strain evidence="2">FCC7</strain>
    </source>
</reference>
<dbReference type="InterPro" id="IPR014001">
    <property type="entry name" value="Helicase_ATP-bd"/>
</dbReference>
<dbReference type="Gene3D" id="3.40.50.300">
    <property type="entry name" value="P-loop containing nucleotide triphosphate hydrolases"/>
    <property type="match status" value="1"/>
</dbReference>
<evidence type="ECO:0000259" key="1">
    <source>
        <dbReference type="PROSITE" id="PS51192"/>
    </source>
</evidence>
<reference evidence="2" key="2">
    <citation type="journal article" date="2021" name="J. Invertebr. Pathol.">
        <title>Molecular characterization of a Bacillus thuringiensis strain from Argentina, toxic against Lepidoptera and Coleoptera, based on its whole-genome and Cry protein analysis.</title>
        <authorList>
            <person name="Nicolas Lazarte J."/>
            <person name="Pia Valacco M."/>
            <person name="Moreno S."/>
            <person name="Salerno G.L."/>
            <person name="Beron C.M."/>
        </authorList>
    </citation>
    <scope>NUCLEOTIDE SEQUENCE</scope>
    <source>
        <strain evidence="2">FCC7</strain>
    </source>
</reference>
<dbReference type="SUPFAM" id="SSF52540">
    <property type="entry name" value="P-loop containing nucleoside triphosphate hydrolases"/>
    <property type="match status" value="2"/>
</dbReference>
<dbReference type="GO" id="GO:0004386">
    <property type="term" value="F:helicase activity"/>
    <property type="evidence" value="ECO:0007669"/>
    <property type="project" value="UniProtKB-KW"/>
</dbReference>
<dbReference type="PANTHER" id="PTHR47396">
    <property type="entry name" value="TYPE I RESTRICTION ENZYME ECOKI R PROTEIN"/>
    <property type="match status" value="1"/>
</dbReference>
<dbReference type="PANTHER" id="PTHR47396:SF1">
    <property type="entry name" value="ATP-DEPENDENT HELICASE IRC3-RELATED"/>
    <property type="match status" value="1"/>
</dbReference>
<comment type="caution">
    <text evidence="2">The sequence shown here is derived from an EMBL/GenBank/DDBJ whole genome shotgun (WGS) entry which is preliminary data.</text>
</comment>
<dbReference type="GO" id="GO:0005524">
    <property type="term" value="F:ATP binding"/>
    <property type="evidence" value="ECO:0007669"/>
    <property type="project" value="InterPro"/>
</dbReference>
<keyword evidence="2" id="KW-0347">Helicase</keyword>
<proteinExistence type="predicted"/>
<dbReference type="PROSITE" id="PS51192">
    <property type="entry name" value="HELICASE_ATP_BIND_1"/>
    <property type="match status" value="1"/>
</dbReference>
<evidence type="ECO:0000313" key="3">
    <source>
        <dbReference type="Proteomes" id="UP000775627"/>
    </source>
</evidence>
<dbReference type="AlphaFoldDB" id="A0AAW4I056"/>
<dbReference type="InterPro" id="IPR027417">
    <property type="entry name" value="P-loop_NTPase"/>
</dbReference>
<keyword evidence="2" id="KW-0378">Hydrolase</keyword>
<gene>
    <name evidence="2" type="ORF">FME64_29275</name>
</gene>
<feature type="domain" description="Helicase ATP-binding" evidence="1">
    <location>
        <begin position="30"/>
        <end position="202"/>
    </location>
</feature>
<dbReference type="GO" id="GO:0005829">
    <property type="term" value="C:cytosol"/>
    <property type="evidence" value="ECO:0007669"/>
    <property type="project" value="TreeGrafter"/>
</dbReference>
<keyword evidence="2" id="KW-0547">Nucleotide-binding</keyword>
<dbReference type="Proteomes" id="UP000775627">
    <property type="component" value="Unassembled WGS sequence"/>
</dbReference>
<name>A0AAW4I056_BACTU</name>
<dbReference type="InterPro" id="IPR050742">
    <property type="entry name" value="Helicase_Restrict-Modif_Enz"/>
</dbReference>
<dbReference type="EMBL" id="VIXF01000006">
    <property type="protein sequence ID" value="MBN9901381.1"/>
    <property type="molecule type" value="Genomic_DNA"/>
</dbReference>